<protein>
    <submittedName>
        <fullName evidence="1">GNAT family N-acetyltransferase</fullName>
    </submittedName>
</protein>
<organism evidence="1 2">
    <name type="scientific">Flavobacterium cyanobacteriorum</name>
    <dbReference type="NCBI Taxonomy" id="2022802"/>
    <lineage>
        <taxon>Bacteria</taxon>
        <taxon>Pseudomonadati</taxon>
        <taxon>Bacteroidota</taxon>
        <taxon>Flavobacteriia</taxon>
        <taxon>Flavobacteriales</taxon>
        <taxon>Flavobacteriaceae</taxon>
        <taxon>Flavobacterium</taxon>
    </lineage>
</organism>
<accession>A0A255YX81</accession>
<keyword evidence="2" id="KW-1185">Reference proteome</keyword>
<gene>
    <name evidence="1" type="ORF">CHU92_13955</name>
</gene>
<name>A0A255YX81_9FLAO</name>
<dbReference type="GO" id="GO:0016740">
    <property type="term" value="F:transferase activity"/>
    <property type="evidence" value="ECO:0007669"/>
    <property type="project" value="UniProtKB-KW"/>
</dbReference>
<dbReference type="AlphaFoldDB" id="A0A255YX81"/>
<sequence length="323" mass="37319">MYSIVKYSPEYYSQWNAFVEASKNGTFLFHRDFMEYHSDRFEDFSLLIFEGAKLLAVLPANKVGDEVHSHGGLTYGGLVYNDKVKLAQVIRILRALLKYLHDAGFLKLYVKIIPPIYHKIPAQEIDYALFVAGAALIKKDSLSVYDPTTGTTFSKDRKQCINRGIKNNLKIVEEPEFDLFWNTVLIPNLKNKHGVMPVHSAGEITLLHSRFPENIRQFNLYHEGKIVAGTTIFVTDMVAHPQYISGNADKNKLGSLDYLYHYFITEIFRDKRYFDFGPSNLEHGKKLNENLVFWKESFGARTVTQDFYEVETKNYKLLDKVLF</sequence>
<dbReference type="SUPFAM" id="SSF55729">
    <property type="entry name" value="Acyl-CoA N-acyltransferases (Nat)"/>
    <property type="match status" value="1"/>
</dbReference>
<reference evidence="1 2" key="1">
    <citation type="submission" date="2017-07" db="EMBL/GenBank/DDBJ databases">
        <title>Flavobacterium cyanobacteriorum sp. nov., isolated from cyanobacterial aggregates in a eutrophic lake.</title>
        <authorList>
            <person name="Cai H."/>
        </authorList>
    </citation>
    <scope>NUCLEOTIDE SEQUENCE [LARGE SCALE GENOMIC DNA]</scope>
    <source>
        <strain evidence="1 2">TH021</strain>
    </source>
</reference>
<dbReference type="Gene3D" id="3.40.630.30">
    <property type="match status" value="1"/>
</dbReference>
<dbReference type="OrthoDB" id="9808687at2"/>
<keyword evidence="1" id="KW-0808">Transferase</keyword>
<dbReference type="InterPro" id="IPR016181">
    <property type="entry name" value="Acyl_CoA_acyltransferase"/>
</dbReference>
<dbReference type="RefSeq" id="WP_094416607.1">
    <property type="nucleotide sequence ID" value="NZ_NOXV01000302.1"/>
</dbReference>
<dbReference type="EMBL" id="NOXV01000302">
    <property type="protein sequence ID" value="OYQ33020.1"/>
    <property type="molecule type" value="Genomic_DNA"/>
</dbReference>
<evidence type="ECO:0000313" key="2">
    <source>
        <dbReference type="Proteomes" id="UP000216605"/>
    </source>
</evidence>
<proteinExistence type="predicted"/>
<comment type="caution">
    <text evidence="1">The sequence shown here is derived from an EMBL/GenBank/DDBJ whole genome shotgun (WGS) entry which is preliminary data.</text>
</comment>
<evidence type="ECO:0000313" key="1">
    <source>
        <dbReference type="EMBL" id="OYQ33020.1"/>
    </source>
</evidence>
<dbReference type="Proteomes" id="UP000216605">
    <property type="component" value="Unassembled WGS sequence"/>
</dbReference>